<protein>
    <recommendedName>
        <fullName evidence="2">Ionotropic glutamate receptor C-terminal domain-containing protein</fullName>
    </recommendedName>
</protein>
<feature type="transmembrane region" description="Helical" evidence="1">
    <location>
        <begin position="156"/>
        <end position="183"/>
    </location>
</feature>
<name>A0A4Z2DDJ0_SCHJA</name>
<feature type="transmembrane region" description="Helical" evidence="1">
    <location>
        <begin position="204"/>
        <end position="223"/>
    </location>
</feature>
<dbReference type="STRING" id="6182.A0A4Z2DDJ0"/>
<dbReference type="Pfam" id="PF00060">
    <property type="entry name" value="Lig_chan"/>
    <property type="match status" value="1"/>
</dbReference>
<keyword evidence="4" id="KW-1185">Reference proteome</keyword>
<feature type="transmembrane region" description="Helical" evidence="1">
    <location>
        <begin position="442"/>
        <end position="465"/>
    </location>
</feature>
<evidence type="ECO:0000256" key="1">
    <source>
        <dbReference type="SAM" id="Phobius"/>
    </source>
</evidence>
<keyword evidence="1" id="KW-0812">Transmembrane</keyword>
<dbReference type="GO" id="GO:0016020">
    <property type="term" value="C:membrane"/>
    <property type="evidence" value="ECO:0007669"/>
    <property type="project" value="InterPro"/>
</dbReference>
<dbReference type="EMBL" id="SKCS01000174">
    <property type="protein sequence ID" value="TNN14475.1"/>
    <property type="molecule type" value="Genomic_DNA"/>
</dbReference>
<dbReference type="Gene3D" id="1.10.287.70">
    <property type="match status" value="1"/>
</dbReference>
<evidence type="ECO:0000313" key="3">
    <source>
        <dbReference type="EMBL" id="TNN14476.1"/>
    </source>
</evidence>
<dbReference type="InterPro" id="IPR001320">
    <property type="entry name" value="Iontro_rcpt_C"/>
</dbReference>
<keyword evidence="1" id="KW-0472">Membrane</keyword>
<feature type="domain" description="Ionotropic glutamate receptor C-terminal" evidence="2">
    <location>
        <begin position="163"/>
        <end position="342"/>
    </location>
</feature>
<proteinExistence type="predicted"/>
<dbReference type="EMBL" id="SKCS01000174">
    <property type="protein sequence ID" value="TNN14477.1"/>
    <property type="molecule type" value="Genomic_DNA"/>
</dbReference>
<evidence type="ECO:0000313" key="4">
    <source>
        <dbReference type="Proteomes" id="UP000311919"/>
    </source>
</evidence>
<comment type="caution">
    <text evidence="3">The sequence shown here is derived from an EMBL/GenBank/DDBJ whole genome shotgun (WGS) entry which is preliminary data.</text>
</comment>
<feature type="transmembrane region" description="Helical" evidence="1">
    <location>
        <begin position="12"/>
        <end position="32"/>
    </location>
</feature>
<sequence length="468" mass="54582">MEMVLFTKNNPLIINYLLFYYYILLTCIVLVHSQTVFIPELPEFVKKTTTSMKGPIVNLLSVDNPLQIQYSIQSMPIKENVTLTNVNYCVENLLNNNHSLCLFEFSYDILINIENNFTTLPYVTRSFTQLKPVLMIQCLKNNCSTQLDSSFLHGMYFVYAFHTSIWSLILLYTLTTGSLLFLFEYSRPSCKKYTKISPPTGPSLNLWDSYIYVFMALFLQSSYKLPKSWGGIAITLFWHAFCLICIIAYVMGTSELIFEQYTNDELKYRPYLNSQNETIYCNLHPKVCKYFEKKFSYPMEILNGKKILASEINTSMILLTDHIHGQYLQSGKHRKNGWNYVKLACNTEDIEEDDDNGRVKANERFQDMPLTEMGFLTFNQKSLWGMNAYLKYLEESGKIYNIHLHKEKVFDFATKTQVYETLCITNEDQNIPIRLKQMNGPLLFMIIGGFSAIITHISEHIYYIVMNR</sequence>
<dbReference type="OrthoDB" id="6241507at2759"/>
<organism evidence="3 4">
    <name type="scientific">Schistosoma japonicum</name>
    <name type="common">Blood fluke</name>
    <dbReference type="NCBI Taxonomy" id="6182"/>
    <lineage>
        <taxon>Eukaryota</taxon>
        <taxon>Metazoa</taxon>
        <taxon>Spiralia</taxon>
        <taxon>Lophotrochozoa</taxon>
        <taxon>Platyhelminthes</taxon>
        <taxon>Trematoda</taxon>
        <taxon>Digenea</taxon>
        <taxon>Strigeidida</taxon>
        <taxon>Schistosomatoidea</taxon>
        <taxon>Schistosomatidae</taxon>
        <taxon>Schistosoma</taxon>
    </lineage>
</organism>
<dbReference type="AlphaFoldDB" id="A0A4Z2DDJ0"/>
<dbReference type="GO" id="GO:0015276">
    <property type="term" value="F:ligand-gated monoatomic ion channel activity"/>
    <property type="evidence" value="ECO:0007669"/>
    <property type="project" value="InterPro"/>
</dbReference>
<feature type="transmembrane region" description="Helical" evidence="1">
    <location>
        <begin position="229"/>
        <end position="251"/>
    </location>
</feature>
<evidence type="ECO:0000259" key="2">
    <source>
        <dbReference type="Pfam" id="PF00060"/>
    </source>
</evidence>
<gene>
    <name evidence="3" type="ORF">EWB00_002121</name>
</gene>
<dbReference type="Proteomes" id="UP000311919">
    <property type="component" value="Unassembled WGS sequence"/>
</dbReference>
<accession>A0A4Z2DDJ0</accession>
<keyword evidence="1" id="KW-1133">Transmembrane helix</keyword>
<dbReference type="EMBL" id="SKCS01000174">
    <property type="protein sequence ID" value="TNN14476.1"/>
    <property type="molecule type" value="Genomic_DNA"/>
</dbReference>
<reference evidence="3 4" key="1">
    <citation type="submission" date="2019-03" db="EMBL/GenBank/DDBJ databases">
        <title>An improved genome assembly of the fluke Schistosoma japonicum.</title>
        <authorList>
            <person name="Hu W."/>
            <person name="Luo F."/>
            <person name="Yin M."/>
            <person name="Mo X."/>
            <person name="Sun C."/>
            <person name="Wu Q."/>
            <person name="Zhu B."/>
            <person name="Xiang M."/>
            <person name="Wang J."/>
            <person name="Wang Y."/>
            <person name="Zhang T."/>
            <person name="Xu B."/>
            <person name="Zheng H."/>
            <person name="Feng Z."/>
        </authorList>
    </citation>
    <scope>NUCLEOTIDE SEQUENCE [LARGE SCALE GENOMIC DNA]</scope>
    <source>
        <strain evidence="3">HuSjv2</strain>
        <tissue evidence="3">Worms</tissue>
    </source>
</reference>